<evidence type="ECO:0000313" key="12">
    <source>
        <dbReference type="Proteomes" id="UP000191285"/>
    </source>
</evidence>
<accession>A0A1V6T5D0</accession>
<evidence type="ECO:0000256" key="1">
    <source>
        <dbReference type="ARBA" id="ARBA00004123"/>
    </source>
</evidence>
<evidence type="ECO:0000313" key="11">
    <source>
        <dbReference type="EMBL" id="OQE21311.1"/>
    </source>
</evidence>
<keyword evidence="4 10" id="KW-0805">Transcription regulation</keyword>
<evidence type="ECO:0000256" key="3">
    <source>
        <dbReference type="ARBA" id="ARBA00020628"/>
    </source>
</evidence>
<dbReference type="GO" id="GO:0006357">
    <property type="term" value="P:regulation of transcription by RNA polymerase II"/>
    <property type="evidence" value="ECO:0007669"/>
    <property type="project" value="InterPro"/>
</dbReference>
<dbReference type="PANTHER" id="PTHR35784:SF1">
    <property type="entry name" value="MEDIATOR OF RNA POLYMERASE II TRANSCRIPTION SUBUNIT 5"/>
    <property type="match status" value="1"/>
</dbReference>
<evidence type="ECO:0000256" key="8">
    <source>
        <dbReference type="ARBA" id="ARBA00025687"/>
    </source>
</evidence>
<protein>
    <recommendedName>
        <fullName evidence="3 10">Mediator of RNA polymerase II transcription subunit 5</fullName>
    </recommendedName>
    <alternativeName>
        <fullName evidence="9 10">Mediator complex subunit 5</fullName>
    </alternativeName>
</protein>
<dbReference type="EMBL" id="MLKD01000012">
    <property type="protein sequence ID" value="OQE21311.1"/>
    <property type="molecule type" value="Genomic_DNA"/>
</dbReference>
<comment type="function">
    <text evidence="8 10">Component of the Mediator complex, a coactivator involved in the regulated transcription of nearly all RNA polymerase II-dependent genes. Mediator functions as a bridge to convey information from gene-specific regulatory proteins to the basal RNA polymerase II transcription machinery. Mediator is recruited to promoters by direct interactions with regulatory proteins and serves as a scaffold for the assembly of a functional preinitiation complex with RNA polymerase II and the general transcription factors.</text>
</comment>
<dbReference type="OrthoDB" id="5322661at2759"/>
<comment type="subunit">
    <text evidence="10">Component of the Mediator complex.</text>
</comment>
<comment type="similarity">
    <text evidence="2 10">Belongs to the Mediator complex subunit 5 family.</text>
</comment>
<evidence type="ECO:0000256" key="10">
    <source>
        <dbReference type="RuleBase" id="RU364142"/>
    </source>
</evidence>
<gene>
    <name evidence="10" type="primary">MED5</name>
    <name evidence="11" type="ORF">PENSTE_c012G02857</name>
</gene>
<dbReference type="Pfam" id="PF08689">
    <property type="entry name" value="Med5"/>
    <property type="match status" value="1"/>
</dbReference>
<keyword evidence="12" id="KW-1185">Reference proteome</keyword>
<keyword evidence="6 10" id="KW-0804">Transcription</keyword>
<evidence type="ECO:0000256" key="4">
    <source>
        <dbReference type="ARBA" id="ARBA00023015"/>
    </source>
</evidence>
<dbReference type="AlphaFoldDB" id="A0A1V6T5D0"/>
<name>A0A1V6T5D0_9EURO</name>
<evidence type="ECO:0000256" key="7">
    <source>
        <dbReference type="ARBA" id="ARBA00023242"/>
    </source>
</evidence>
<organism evidence="11 12">
    <name type="scientific">Penicillium steckii</name>
    <dbReference type="NCBI Taxonomy" id="303698"/>
    <lineage>
        <taxon>Eukaryota</taxon>
        <taxon>Fungi</taxon>
        <taxon>Dikarya</taxon>
        <taxon>Ascomycota</taxon>
        <taxon>Pezizomycotina</taxon>
        <taxon>Eurotiomycetes</taxon>
        <taxon>Eurotiomycetidae</taxon>
        <taxon>Eurotiales</taxon>
        <taxon>Aspergillaceae</taxon>
        <taxon>Penicillium</taxon>
    </lineage>
</organism>
<comment type="caution">
    <text evidence="11">The sequence shown here is derived from an EMBL/GenBank/DDBJ whole genome shotgun (WGS) entry which is preliminary data.</text>
</comment>
<dbReference type="GO" id="GO:0016592">
    <property type="term" value="C:mediator complex"/>
    <property type="evidence" value="ECO:0007669"/>
    <property type="project" value="InterPro"/>
</dbReference>
<dbReference type="Proteomes" id="UP000191285">
    <property type="component" value="Unassembled WGS sequence"/>
</dbReference>
<dbReference type="STRING" id="303698.A0A1V6T5D0"/>
<evidence type="ECO:0000256" key="6">
    <source>
        <dbReference type="ARBA" id="ARBA00023163"/>
    </source>
</evidence>
<keyword evidence="5 10" id="KW-0010">Activator</keyword>
<evidence type="ECO:0000256" key="5">
    <source>
        <dbReference type="ARBA" id="ARBA00023159"/>
    </source>
</evidence>
<evidence type="ECO:0000256" key="2">
    <source>
        <dbReference type="ARBA" id="ARBA00008782"/>
    </source>
</evidence>
<proteinExistence type="inferred from homology"/>
<sequence>MLPNEANSDRWRTFLHRCLSQRVDVDEFKGLSKLMLNRSPVKEDELLDLLLGARATSSVSWDPLLPVYVDGLCKVGQVKPSAALTSLLKHSSIRGTTESKSKTSTLMTDIKVIQDVMMAVSTGAIPRTIAEAADLFFAAAGWIEAVVSWHNENLDIMQQASGLMSNPDAVSLFESVGILLAALFNTTKGIDALTSTWIDRAHQGLKVKLGQSITSYLPICVDVSLPLRHRLDALQKEFNLYGQQPSKNLENSEIEGLNVNSLHFETSVIDGPIINTRAGLYVYLNSMLVGRPLVDDSILINFLTNRYEDHQEILISEMITAAFDVLSNGVNRNESGRTMFLFRSFLVNKLPALFSAMTTASMVPIPIEMCITQALSRLDPNAFPSFSQMFSMQGSSILSDARQEFLFACANHRLIPESSIERLLGENPMQTLPVGGPYQKDDLVPQITTNLERADQLIGEIESMEGNAGAIVRAVTEVMYGLCHQKETVTLKGICNSLSRRPEALDVILLFRTAKQVLQPLCALLDSWRWDEEQGENQLVYDEFGSILLLVLAFKYRYELSPSDIGISSNSSFLVKLFDRGARSQKLSDLSEKQNKDLGSWITALFIAEGINEETMSSCSPQEFYLLVATLFDQSLGACESGKLDFDTVKGGFEYLLEPFLLPALVVGLGWLGNHLWESETDPAIPLKTLLSLVKPSSISGEAQAIHKTVLNITARPLEEQLKDVRTRHQSRTDIKPILDALDPYLSFRRVGSSHRSELDNWAAQPVGGLPGSIRNTLQALVLWSTNSEMAMQPQSYTHRQMLAGIRILGSARVLAALLDELKHQAETGHVDIALDIAATIVCAPMAESFAVDQNSCQPVDSTKEALPRCSILTLRDALALQHDNVPKISEKDPVRAEIIVRLWRRVSVLAAPPSQVSNIDVSNIIHNMHLGGVDGQDRMDLEPSAGDVGGDGVGEDNSDNINDMLDKAAAAAAAGMDGGVGVGQDLGLDVGDTGMDTTGMDAIDDVLNAADMAVGNPEFLDLDMEGMF</sequence>
<comment type="subcellular location">
    <subcellularLocation>
        <location evidence="1 10">Nucleus</location>
    </subcellularLocation>
</comment>
<reference evidence="12" key="1">
    <citation type="journal article" date="2017" name="Nat. Microbiol.">
        <title>Global analysis of biosynthetic gene clusters reveals vast potential of secondary metabolite production in Penicillium species.</title>
        <authorList>
            <person name="Nielsen J.C."/>
            <person name="Grijseels S."/>
            <person name="Prigent S."/>
            <person name="Ji B."/>
            <person name="Dainat J."/>
            <person name="Nielsen K.F."/>
            <person name="Frisvad J.C."/>
            <person name="Workman M."/>
            <person name="Nielsen J."/>
        </authorList>
    </citation>
    <scope>NUCLEOTIDE SEQUENCE [LARGE SCALE GENOMIC DNA]</scope>
    <source>
        <strain evidence="12">IBT 24891</strain>
    </source>
</reference>
<keyword evidence="7 10" id="KW-0539">Nucleus</keyword>
<dbReference type="InterPro" id="IPR014801">
    <property type="entry name" value="Mediator_Med5_fun"/>
</dbReference>
<dbReference type="PANTHER" id="PTHR35784">
    <property type="entry name" value="MEDIATOR OF RNA POLYMERASE II TRANSCRIPTION SUBUNIT 5"/>
    <property type="match status" value="1"/>
</dbReference>
<evidence type="ECO:0000256" key="9">
    <source>
        <dbReference type="ARBA" id="ARBA00031256"/>
    </source>
</evidence>
<dbReference type="GO" id="GO:0003712">
    <property type="term" value="F:transcription coregulator activity"/>
    <property type="evidence" value="ECO:0007669"/>
    <property type="project" value="InterPro"/>
</dbReference>